<proteinExistence type="inferred from homology"/>
<keyword evidence="3" id="KW-0813">Transport</keyword>
<dbReference type="FunFam" id="1.20.1510.10:FF:000006">
    <property type="entry name" value="Divalent cation efflux transporter"/>
    <property type="match status" value="1"/>
</dbReference>
<feature type="transmembrane region" description="Helical" evidence="7">
    <location>
        <begin position="181"/>
        <end position="199"/>
    </location>
</feature>
<evidence type="ECO:0000256" key="7">
    <source>
        <dbReference type="SAM" id="Phobius"/>
    </source>
</evidence>
<accession>A0A7W1XCA0</accession>
<dbReference type="InterPro" id="IPR058533">
    <property type="entry name" value="Cation_efflux_TM"/>
</dbReference>
<dbReference type="InterPro" id="IPR027470">
    <property type="entry name" value="Cation_efflux_CTD"/>
</dbReference>
<evidence type="ECO:0000313" key="11">
    <source>
        <dbReference type="Proteomes" id="UP000530514"/>
    </source>
</evidence>
<dbReference type="InterPro" id="IPR036837">
    <property type="entry name" value="Cation_efflux_CTD_sf"/>
</dbReference>
<dbReference type="NCBIfam" id="TIGR01297">
    <property type="entry name" value="CDF"/>
    <property type="match status" value="1"/>
</dbReference>
<dbReference type="PANTHER" id="PTHR43840:SF15">
    <property type="entry name" value="MITOCHONDRIAL METAL TRANSPORTER 1-RELATED"/>
    <property type="match status" value="1"/>
</dbReference>
<comment type="caution">
    <text evidence="10">The sequence shown here is derived from an EMBL/GenBank/DDBJ whole genome shotgun (WGS) entry which is preliminary data.</text>
</comment>
<feature type="transmembrane region" description="Helical" evidence="7">
    <location>
        <begin position="75"/>
        <end position="97"/>
    </location>
</feature>
<feature type="transmembrane region" description="Helical" evidence="7">
    <location>
        <begin position="149"/>
        <end position="169"/>
    </location>
</feature>
<feature type="domain" description="Cation efflux protein cytoplasmic" evidence="9">
    <location>
        <begin position="213"/>
        <end position="288"/>
    </location>
</feature>
<evidence type="ECO:0000259" key="9">
    <source>
        <dbReference type="Pfam" id="PF16916"/>
    </source>
</evidence>
<evidence type="ECO:0000256" key="4">
    <source>
        <dbReference type="ARBA" id="ARBA00022692"/>
    </source>
</evidence>
<name>A0A7W1XCA0_9BACL</name>
<dbReference type="GO" id="GO:0016020">
    <property type="term" value="C:membrane"/>
    <property type="evidence" value="ECO:0007669"/>
    <property type="project" value="UniProtKB-SubCell"/>
</dbReference>
<dbReference type="GO" id="GO:0008324">
    <property type="term" value="F:monoatomic cation transmembrane transporter activity"/>
    <property type="evidence" value="ECO:0007669"/>
    <property type="project" value="InterPro"/>
</dbReference>
<evidence type="ECO:0000256" key="2">
    <source>
        <dbReference type="ARBA" id="ARBA00008114"/>
    </source>
</evidence>
<keyword evidence="4 7" id="KW-0812">Transmembrane</keyword>
<comment type="similarity">
    <text evidence="2">Belongs to the cation diffusion facilitator (CDF) transporter (TC 2.A.4) family.</text>
</comment>
<keyword evidence="6 7" id="KW-0472">Membrane</keyword>
<keyword evidence="5 7" id="KW-1133">Transmembrane helix</keyword>
<comment type="subcellular location">
    <subcellularLocation>
        <location evidence="1">Membrane</location>
        <topology evidence="1">Multi-pass membrane protein</topology>
    </subcellularLocation>
</comment>
<evidence type="ECO:0000256" key="6">
    <source>
        <dbReference type="ARBA" id="ARBA00023136"/>
    </source>
</evidence>
<dbReference type="InterPro" id="IPR050291">
    <property type="entry name" value="CDF_Transporter"/>
</dbReference>
<dbReference type="SUPFAM" id="SSF160240">
    <property type="entry name" value="Cation efflux protein cytoplasmic domain-like"/>
    <property type="match status" value="1"/>
</dbReference>
<dbReference type="Pfam" id="PF01545">
    <property type="entry name" value="Cation_efflux"/>
    <property type="match status" value="1"/>
</dbReference>
<dbReference type="Proteomes" id="UP000530514">
    <property type="component" value="Unassembled WGS sequence"/>
</dbReference>
<evidence type="ECO:0000256" key="5">
    <source>
        <dbReference type="ARBA" id="ARBA00022989"/>
    </source>
</evidence>
<gene>
    <name evidence="10" type="ORF">H1164_13445</name>
</gene>
<evidence type="ECO:0000256" key="3">
    <source>
        <dbReference type="ARBA" id="ARBA00022448"/>
    </source>
</evidence>
<protein>
    <submittedName>
        <fullName evidence="10">Cation transporter</fullName>
    </submittedName>
</protein>
<reference evidence="10 11" key="1">
    <citation type="submission" date="2020-07" db="EMBL/GenBank/DDBJ databases">
        <authorList>
            <person name="Feng H."/>
        </authorList>
    </citation>
    <scope>NUCLEOTIDE SEQUENCE [LARGE SCALE GENOMIC DNA]</scope>
    <source>
        <strain evidence="11">s-11</strain>
    </source>
</reference>
<dbReference type="InterPro" id="IPR002524">
    <property type="entry name" value="Cation_efflux"/>
</dbReference>
<dbReference type="OrthoDB" id="9806522at2"/>
<dbReference type="Gene3D" id="3.30.70.1350">
    <property type="entry name" value="Cation efflux protein, cytoplasmic domain"/>
    <property type="match status" value="1"/>
</dbReference>
<evidence type="ECO:0000313" key="10">
    <source>
        <dbReference type="EMBL" id="MBA4543892.1"/>
    </source>
</evidence>
<sequence>MRSPMAVAWVSLVSNILLTLVKFMVGWLYRSPSLVADGAHNASDVVASAATLGSMRVSTMPADREHPYGHGKAEVIASGIVAVILFLAAIWMIYQSIEALFLPPPKAHAISLIATVFSLLFKLVLYIYTIRIGRKVNSKGLIATAYDHLSDVYSSLAAAIGIGLALLGRQARIPYLEYGDPLASIVVSLLILKVAIHMGREAVDILMERNVAQEKLDQFAAIISAVPGVKRIDRIRAREHGHYILVDVRVGVPGEMTVQEGHDISRAIKKNVMERFDDVQEVLVHINPWYENESAVKANEVDY</sequence>
<feature type="domain" description="Cation efflux protein transmembrane" evidence="8">
    <location>
        <begin position="9"/>
        <end position="207"/>
    </location>
</feature>
<dbReference type="Pfam" id="PF16916">
    <property type="entry name" value="ZT_dimer"/>
    <property type="match status" value="1"/>
</dbReference>
<dbReference type="EMBL" id="JACEIP010000023">
    <property type="protein sequence ID" value="MBA4543892.1"/>
    <property type="molecule type" value="Genomic_DNA"/>
</dbReference>
<evidence type="ECO:0000259" key="8">
    <source>
        <dbReference type="Pfam" id="PF01545"/>
    </source>
</evidence>
<evidence type="ECO:0000256" key="1">
    <source>
        <dbReference type="ARBA" id="ARBA00004141"/>
    </source>
</evidence>
<feature type="transmembrane region" description="Helical" evidence="7">
    <location>
        <begin position="109"/>
        <end position="128"/>
    </location>
</feature>
<dbReference type="Gene3D" id="1.20.1510.10">
    <property type="entry name" value="Cation efflux protein transmembrane domain"/>
    <property type="match status" value="1"/>
</dbReference>
<feature type="transmembrane region" description="Helical" evidence="7">
    <location>
        <begin position="6"/>
        <end position="29"/>
    </location>
</feature>
<dbReference type="AlphaFoldDB" id="A0A7W1XCA0"/>
<dbReference type="SUPFAM" id="SSF161111">
    <property type="entry name" value="Cation efflux protein transmembrane domain-like"/>
    <property type="match status" value="1"/>
</dbReference>
<dbReference type="PANTHER" id="PTHR43840">
    <property type="entry name" value="MITOCHONDRIAL METAL TRANSPORTER 1-RELATED"/>
    <property type="match status" value="1"/>
</dbReference>
<keyword evidence="11" id="KW-1185">Reference proteome</keyword>
<organism evidence="10 11">
    <name type="scientific">Thermoactinomyces daqus</name>
    <dbReference type="NCBI Taxonomy" id="1329516"/>
    <lineage>
        <taxon>Bacteria</taxon>
        <taxon>Bacillati</taxon>
        <taxon>Bacillota</taxon>
        <taxon>Bacilli</taxon>
        <taxon>Bacillales</taxon>
        <taxon>Thermoactinomycetaceae</taxon>
        <taxon>Thermoactinomyces</taxon>
    </lineage>
</organism>
<dbReference type="InterPro" id="IPR027469">
    <property type="entry name" value="Cation_efflux_TMD_sf"/>
</dbReference>